<evidence type="ECO:0000313" key="2">
    <source>
        <dbReference type="EMBL" id="CAL1580540.1"/>
    </source>
</evidence>
<accession>A0AAV2JV91</accession>
<feature type="region of interest" description="Disordered" evidence="1">
    <location>
        <begin position="1"/>
        <end position="34"/>
    </location>
</feature>
<dbReference type="EMBL" id="OZ035836">
    <property type="protein sequence ID" value="CAL1580540.1"/>
    <property type="molecule type" value="Genomic_DNA"/>
</dbReference>
<dbReference type="InterPro" id="IPR004244">
    <property type="entry name" value="Transposase_22"/>
</dbReference>
<reference evidence="2 3" key="1">
    <citation type="submission" date="2024-04" db="EMBL/GenBank/DDBJ databases">
        <authorList>
            <person name="Waldvogel A.-M."/>
            <person name="Schoenle A."/>
        </authorList>
    </citation>
    <scope>NUCLEOTIDE SEQUENCE [LARGE SCALE GENOMIC DNA]</scope>
</reference>
<dbReference type="PANTHER" id="PTHR11505">
    <property type="entry name" value="L1 TRANSPOSABLE ELEMENT-RELATED"/>
    <property type="match status" value="1"/>
</dbReference>
<organism evidence="2 3">
    <name type="scientific">Knipowitschia caucasica</name>
    <name type="common">Caucasian dwarf goby</name>
    <name type="synonym">Pomatoschistus caucasicus</name>
    <dbReference type="NCBI Taxonomy" id="637954"/>
    <lineage>
        <taxon>Eukaryota</taxon>
        <taxon>Metazoa</taxon>
        <taxon>Chordata</taxon>
        <taxon>Craniata</taxon>
        <taxon>Vertebrata</taxon>
        <taxon>Euteleostomi</taxon>
        <taxon>Actinopterygii</taxon>
        <taxon>Neopterygii</taxon>
        <taxon>Teleostei</taxon>
        <taxon>Neoteleostei</taxon>
        <taxon>Acanthomorphata</taxon>
        <taxon>Gobiaria</taxon>
        <taxon>Gobiiformes</taxon>
        <taxon>Gobioidei</taxon>
        <taxon>Gobiidae</taxon>
        <taxon>Gobiinae</taxon>
        <taxon>Knipowitschia</taxon>
    </lineage>
</organism>
<sequence length="190" mass="21149">MPNRKQEKSAPSGDANPVADQANASATGPGVTTSDLLRAIESLKSELKEDNEKLRSNINTMQLELSNKLDTMTEDIQDLKERMGTAETRVSEVKDVTLVLTEALSERNLQSKVTDLESRSRRNNIRLFGVGEGEENTSVMQFMADFLQRELPLTGIELKIQRAHRVPAQKPRSGAPPRPIAVNFQEFTTK</sequence>
<dbReference type="Proteomes" id="UP001497482">
    <property type="component" value="Chromosome 14"/>
</dbReference>
<evidence type="ECO:0000256" key="1">
    <source>
        <dbReference type="SAM" id="MobiDB-lite"/>
    </source>
</evidence>
<dbReference type="AlphaFoldDB" id="A0AAV2JV91"/>
<evidence type="ECO:0000313" key="3">
    <source>
        <dbReference type="Proteomes" id="UP001497482"/>
    </source>
</evidence>
<name>A0AAV2JV91_KNICA</name>
<keyword evidence="3" id="KW-1185">Reference proteome</keyword>
<feature type="region of interest" description="Disordered" evidence="1">
    <location>
        <begin position="167"/>
        <end position="190"/>
    </location>
</feature>
<proteinExistence type="predicted"/>
<feature type="compositionally biased region" description="Polar residues" evidence="1">
    <location>
        <begin position="22"/>
        <end position="34"/>
    </location>
</feature>
<gene>
    <name evidence="2" type="ORF">KC01_LOCUS11368</name>
</gene>
<protein>
    <submittedName>
        <fullName evidence="2">Uncharacterized protein</fullName>
    </submittedName>
</protein>
<dbReference type="Gene3D" id="3.30.70.1820">
    <property type="entry name" value="L1 transposable element, RRM domain"/>
    <property type="match status" value="1"/>
</dbReference>